<dbReference type="AlphaFoldDB" id="A0A2U2BYF9"/>
<dbReference type="RefSeq" id="WP_066409414.1">
    <property type="nucleotide sequence ID" value="NZ_CP034309.1"/>
</dbReference>
<dbReference type="GeneID" id="60358099"/>
<evidence type="ECO:0000256" key="1">
    <source>
        <dbReference type="SAM" id="Phobius"/>
    </source>
</evidence>
<evidence type="ECO:0000313" key="3">
    <source>
        <dbReference type="Proteomes" id="UP000245014"/>
    </source>
</evidence>
<gene>
    <name evidence="2" type="ORF">DF188_09410</name>
</gene>
<dbReference type="STRING" id="28200.GCA_001572935_01789"/>
<keyword evidence="1" id="KW-0812">Transmembrane</keyword>
<dbReference type="EMBL" id="QEYI01000011">
    <property type="protein sequence ID" value="PWE19635.1"/>
    <property type="molecule type" value="Genomic_DNA"/>
</dbReference>
<evidence type="ECO:0000313" key="2">
    <source>
        <dbReference type="EMBL" id="PWE19635.1"/>
    </source>
</evidence>
<dbReference type="Proteomes" id="UP000245014">
    <property type="component" value="Unassembled WGS sequence"/>
</dbReference>
<keyword evidence="1" id="KW-1133">Transmembrane helix</keyword>
<name>A0A2U2BYF9_9BACT</name>
<proteinExistence type="predicted"/>
<dbReference type="KEGG" id="ask:EI285_09670"/>
<sequence length="161" mass="18333">MEKQNSNLKSTIISIVVVLFIVGTYFLIDFNQLIQSFKGDVDYVTQDSSCNLKKESCKIVLQDGTEFILSVDPKEIPLMKEITFSIKSNNPNLKNLTLNIYSTTMYMGEYFLDIKNLGDGNYEAIGTLPTCYVDNMKWNADIIVDKTTHSIGARFQFETRI</sequence>
<comment type="caution">
    <text evidence="2">The sequence shown here is derived from an EMBL/GenBank/DDBJ whole genome shotgun (WGS) entry which is preliminary data.</text>
</comment>
<reference evidence="2 3" key="1">
    <citation type="submission" date="2018-05" db="EMBL/GenBank/DDBJ databases">
        <title>Antimicrobial susceptibility testing and genomic analysis of Arcobacter skirrowii strains and one Arcobacter butzleri isolated from German poultry farms.</title>
        <authorList>
            <person name="Haenel I."/>
            <person name="Hotzel H."/>
            <person name="Tomaso H."/>
            <person name="Busch A."/>
        </authorList>
    </citation>
    <scope>NUCLEOTIDE SEQUENCE [LARGE SCALE GENOMIC DNA]</scope>
    <source>
        <strain evidence="3">v</strain>
    </source>
</reference>
<accession>A0A2U2BYF9</accession>
<organism evidence="2 3">
    <name type="scientific">Aliarcobacter skirrowii</name>
    <dbReference type="NCBI Taxonomy" id="28200"/>
    <lineage>
        <taxon>Bacteria</taxon>
        <taxon>Pseudomonadati</taxon>
        <taxon>Campylobacterota</taxon>
        <taxon>Epsilonproteobacteria</taxon>
        <taxon>Campylobacterales</taxon>
        <taxon>Arcobacteraceae</taxon>
        <taxon>Aliarcobacter</taxon>
    </lineage>
</organism>
<protein>
    <recommendedName>
        <fullName evidence="4">YtkA-like domain-containing protein</fullName>
    </recommendedName>
</protein>
<feature type="transmembrane region" description="Helical" evidence="1">
    <location>
        <begin position="12"/>
        <end position="28"/>
    </location>
</feature>
<evidence type="ECO:0008006" key="4">
    <source>
        <dbReference type="Google" id="ProtNLM"/>
    </source>
</evidence>
<keyword evidence="1" id="KW-0472">Membrane</keyword>